<protein>
    <submittedName>
        <fullName evidence="2">Uncharacterized protein</fullName>
    </submittedName>
</protein>
<reference evidence="2" key="1">
    <citation type="submission" date="2022-11" db="UniProtKB">
        <authorList>
            <consortium name="WormBaseParasite"/>
        </authorList>
    </citation>
    <scope>IDENTIFICATION</scope>
</reference>
<dbReference type="WBParaSite" id="nRc.2.0.1.t11317-RA">
    <property type="protein sequence ID" value="nRc.2.0.1.t11317-RA"/>
    <property type="gene ID" value="nRc.2.0.1.g11317"/>
</dbReference>
<evidence type="ECO:0000313" key="2">
    <source>
        <dbReference type="WBParaSite" id="nRc.2.0.1.t11317-RA"/>
    </source>
</evidence>
<sequence length="157" mass="18012">MKMGKRIMHSNYLCIKDRIHKIEHHELRVSDMIYAFCASEKSLNSLKKRSFSSGSPDTLEYKFLADLTIKLRVELTLKAAKNLLMQYWLTEGKTWPSFQKIALRTFLEHSYSNPEMVVAAASKKNRFNLTQFSGVGKFITSSSGNALMYDVSEGQFL</sequence>
<accession>A0A915IBQ0</accession>
<keyword evidence="1" id="KW-1185">Reference proteome</keyword>
<organism evidence="1 2">
    <name type="scientific">Romanomermis culicivorax</name>
    <name type="common">Nematode worm</name>
    <dbReference type="NCBI Taxonomy" id="13658"/>
    <lineage>
        <taxon>Eukaryota</taxon>
        <taxon>Metazoa</taxon>
        <taxon>Ecdysozoa</taxon>
        <taxon>Nematoda</taxon>
        <taxon>Enoplea</taxon>
        <taxon>Dorylaimia</taxon>
        <taxon>Mermithida</taxon>
        <taxon>Mermithoidea</taxon>
        <taxon>Mermithidae</taxon>
        <taxon>Romanomermis</taxon>
    </lineage>
</organism>
<evidence type="ECO:0000313" key="1">
    <source>
        <dbReference type="Proteomes" id="UP000887565"/>
    </source>
</evidence>
<proteinExistence type="predicted"/>
<dbReference type="Proteomes" id="UP000887565">
    <property type="component" value="Unplaced"/>
</dbReference>
<dbReference type="AlphaFoldDB" id="A0A915IBQ0"/>
<name>A0A915IBQ0_ROMCU</name>